<dbReference type="OrthoDB" id="1650177at2"/>
<feature type="chain" id="PRO_5039277999" evidence="5">
    <location>
        <begin position="24"/>
        <end position="440"/>
    </location>
</feature>
<proteinExistence type="inferred from homology"/>
<evidence type="ECO:0000256" key="1">
    <source>
        <dbReference type="ARBA" id="ARBA00004196"/>
    </source>
</evidence>
<dbReference type="KEGG" id="xya:ET471_09660"/>
<dbReference type="RefSeq" id="WP_129187857.1">
    <property type="nucleotide sequence ID" value="NZ_CP035493.1"/>
</dbReference>
<keyword evidence="3" id="KW-0813">Transport</keyword>
<sequence>MKRNTSAAIGLAAVAAMALTACSGGGDDDSTGGGATEAAGPVTLTVSGWSLKTTPEFQTLADAFHAKDPNVTIELKEYDPAQYTTLITADLAAGTAPDIVTQKEVKNVSVFQTGGQLMDVSDVVSKLSKDVNGTSSYEIDGKYYGVPYRQDSWMLFYNKDLFDKAGVAYPDGSWTWDDYAQAARDLTTGLKAAGSDALGTYQHSWQSTLQGFASAQTPDADILSGDFEYFAPYYDRVLKLVADGAQVDQGTITTNTLTYQAQFGKQKAAMMPMGSWYVATLIAQAKSGDADTFSWGFAPAPQLDKSTTGTDKTPVTFGDPTAFAINANIDKDKVAAAKEFLAFAASEEAGQALAKIGITPATTTDAVAQTYFAVDGAPTDDLSKFAWTTHKTNPENPTSSKTAATQTILNDMHTAIMTGSTPVDQAIKDAQDRFKSEVGS</sequence>
<dbReference type="Proteomes" id="UP000292118">
    <property type="component" value="Chromosome"/>
</dbReference>
<keyword evidence="7" id="KW-1185">Reference proteome</keyword>
<accession>A0A4P6F3Y8</accession>
<dbReference type="InterPro" id="IPR006059">
    <property type="entry name" value="SBP"/>
</dbReference>
<protein>
    <submittedName>
        <fullName evidence="6">Extracellular solute-binding protein</fullName>
    </submittedName>
</protein>
<evidence type="ECO:0000313" key="6">
    <source>
        <dbReference type="EMBL" id="QAY70264.1"/>
    </source>
</evidence>
<dbReference type="SUPFAM" id="SSF53850">
    <property type="entry name" value="Periplasmic binding protein-like II"/>
    <property type="match status" value="1"/>
</dbReference>
<evidence type="ECO:0000313" key="7">
    <source>
        <dbReference type="Proteomes" id="UP000292118"/>
    </source>
</evidence>
<dbReference type="InterPro" id="IPR050490">
    <property type="entry name" value="Bact_solute-bd_prot1"/>
</dbReference>
<dbReference type="PROSITE" id="PS51257">
    <property type="entry name" value="PROKAR_LIPOPROTEIN"/>
    <property type="match status" value="1"/>
</dbReference>
<evidence type="ECO:0000256" key="5">
    <source>
        <dbReference type="SAM" id="SignalP"/>
    </source>
</evidence>
<evidence type="ECO:0000256" key="3">
    <source>
        <dbReference type="ARBA" id="ARBA00022448"/>
    </source>
</evidence>
<comment type="similarity">
    <text evidence="2">Belongs to the bacterial solute-binding protein 1 family.</text>
</comment>
<organism evidence="6 7">
    <name type="scientific">Xylanimonas protaetiae</name>
    <dbReference type="NCBI Taxonomy" id="2509457"/>
    <lineage>
        <taxon>Bacteria</taxon>
        <taxon>Bacillati</taxon>
        <taxon>Actinomycetota</taxon>
        <taxon>Actinomycetes</taxon>
        <taxon>Micrococcales</taxon>
        <taxon>Promicromonosporaceae</taxon>
        <taxon>Xylanimonas</taxon>
    </lineage>
</organism>
<reference evidence="6 7" key="1">
    <citation type="submission" date="2019-01" db="EMBL/GenBank/DDBJ databases">
        <title>Genome sequencing of strain FW10M-9.</title>
        <authorList>
            <person name="Heo J."/>
            <person name="Kim S.-J."/>
            <person name="Kim J.-S."/>
            <person name="Hong S.-B."/>
            <person name="Kwon S.-W."/>
        </authorList>
    </citation>
    <scope>NUCLEOTIDE SEQUENCE [LARGE SCALE GENOMIC DNA]</scope>
    <source>
        <strain evidence="6 7">FW10M-9</strain>
    </source>
</reference>
<dbReference type="PANTHER" id="PTHR43649:SF31">
    <property type="entry name" value="SN-GLYCEROL-3-PHOSPHATE-BINDING PERIPLASMIC PROTEIN UGPB"/>
    <property type="match status" value="1"/>
</dbReference>
<dbReference type="Gene3D" id="3.40.190.10">
    <property type="entry name" value="Periplasmic binding protein-like II"/>
    <property type="match status" value="1"/>
</dbReference>
<dbReference type="GO" id="GO:0030313">
    <property type="term" value="C:cell envelope"/>
    <property type="evidence" value="ECO:0007669"/>
    <property type="project" value="UniProtKB-SubCell"/>
</dbReference>
<dbReference type="EMBL" id="CP035493">
    <property type="protein sequence ID" value="QAY70264.1"/>
    <property type="molecule type" value="Genomic_DNA"/>
</dbReference>
<dbReference type="Pfam" id="PF13416">
    <property type="entry name" value="SBP_bac_8"/>
    <property type="match status" value="1"/>
</dbReference>
<name>A0A4P6F3Y8_9MICO</name>
<keyword evidence="4 5" id="KW-0732">Signal</keyword>
<evidence type="ECO:0000256" key="2">
    <source>
        <dbReference type="ARBA" id="ARBA00008520"/>
    </source>
</evidence>
<gene>
    <name evidence="6" type="ORF">ET471_09660</name>
</gene>
<comment type="subcellular location">
    <subcellularLocation>
        <location evidence="1">Cell envelope</location>
    </subcellularLocation>
</comment>
<feature type="signal peptide" evidence="5">
    <location>
        <begin position="1"/>
        <end position="23"/>
    </location>
</feature>
<dbReference type="PANTHER" id="PTHR43649">
    <property type="entry name" value="ARABINOSE-BINDING PROTEIN-RELATED"/>
    <property type="match status" value="1"/>
</dbReference>
<evidence type="ECO:0000256" key="4">
    <source>
        <dbReference type="ARBA" id="ARBA00022729"/>
    </source>
</evidence>
<dbReference type="AlphaFoldDB" id="A0A4P6F3Y8"/>